<feature type="compositionally biased region" description="Low complexity" evidence="1">
    <location>
        <begin position="419"/>
        <end position="436"/>
    </location>
</feature>
<dbReference type="Pfam" id="PF12828">
    <property type="entry name" value="PXB"/>
    <property type="match status" value="1"/>
</dbReference>
<dbReference type="STRING" id="150374.A0A0M8N021"/>
<feature type="compositionally biased region" description="Basic and acidic residues" evidence="1">
    <location>
        <begin position="437"/>
        <end position="446"/>
    </location>
</feature>
<dbReference type="PANTHER" id="PTHR47185">
    <property type="entry name" value="PX DOMAIN-CONTAINING PROTEIN YPR097W"/>
    <property type="match status" value="1"/>
</dbReference>
<feature type="compositionally biased region" description="Basic and acidic residues" evidence="1">
    <location>
        <begin position="83"/>
        <end position="92"/>
    </location>
</feature>
<dbReference type="InterPro" id="IPR024555">
    <property type="entry name" value="PX-associated"/>
</dbReference>
<gene>
    <name evidence="3" type="ORF">ESCO_004644</name>
</gene>
<protein>
    <recommendedName>
        <fullName evidence="2">PX-associated domain-containing protein</fullName>
    </recommendedName>
</protein>
<sequence>MTGQAVLTGEQAAALLDILTNHGTYAEIEAFKSPGGVTGFGAPFRRETRVPAGPPSRGSRTTTPGGSVPSTPRARTPVSFFWSREERRKERENGDDDVGDNSNNNNGEDSEKANESRSPLLQMLLERIVLPFPGVRELPPDFWGVRVQGLLARFGEAGLSESYDKGAMGTRKTLACVFILSPEGQYLIKLLESINNLIPYRMITQTLRVGNAALMISGMVRLLLTKLSVTSLTNWVGLTANADDGMNLLQRIIWIVLTYDASDFRKSADKIDKAKEGEEDKPPDEILLAIREHIAKSWEEHDAVRKTSLESSKSIITAVLESAGKSPQLISGMSRGQHAQCLAYYSALLSARDRESIINVLCRQPPDLFTQIVKDVIAAFDPLIRSVHARVDLREHLESFQQFLSEFIRASKPRKPESNANTNNGISTNNNGNTNEGPEKMNKDGSKPSAAGDGETRASVEDYVRLLRRNKELLYKWIHAVAKECPDGGRRLT</sequence>
<proteinExistence type="predicted"/>
<evidence type="ECO:0000313" key="4">
    <source>
        <dbReference type="Proteomes" id="UP000053831"/>
    </source>
</evidence>
<reference evidence="3 4" key="1">
    <citation type="submission" date="2015-07" db="EMBL/GenBank/DDBJ databases">
        <title>The genome of the fungus Escovopsis weberi, a specialized disease agent of ant agriculture.</title>
        <authorList>
            <person name="de Man T.J."/>
            <person name="Stajich J.E."/>
            <person name="Kubicek C.P."/>
            <person name="Chenthamara K."/>
            <person name="Atanasova L."/>
            <person name="Druzhinina I.S."/>
            <person name="Birnbaum S."/>
            <person name="Barribeau S.M."/>
            <person name="Teiling C."/>
            <person name="Suen G."/>
            <person name="Currie C."/>
            <person name="Gerardo N.M."/>
        </authorList>
    </citation>
    <scope>NUCLEOTIDE SEQUENCE [LARGE SCALE GENOMIC DNA]</scope>
</reference>
<dbReference type="EMBL" id="LGSR01000029">
    <property type="protein sequence ID" value="KOS16961.1"/>
    <property type="molecule type" value="Genomic_DNA"/>
</dbReference>
<dbReference type="InterPro" id="IPR047168">
    <property type="entry name" value="LEC1-like"/>
</dbReference>
<dbReference type="OrthoDB" id="2117459at2759"/>
<dbReference type="PANTHER" id="PTHR47185:SF2">
    <property type="entry name" value="FUNGAL PROTEIN"/>
    <property type="match status" value="1"/>
</dbReference>
<comment type="caution">
    <text evidence="3">The sequence shown here is derived from an EMBL/GenBank/DDBJ whole genome shotgun (WGS) entry which is preliminary data.</text>
</comment>
<name>A0A0M8N021_ESCWE</name>
<feature type="compositionally biased region" description="Low complexity" evidence="1">
    <location>
        <begin position="55"/>
        <end position="73"/>
    </location>
</feature>
<dbReference type="AlphaFoldDB" id="A0A0M8N021"/>
<feature type="region of interest" description="Disordered" evidence="1">
    <location>
        <begin position="414"/>
        <end position="457"/>
    </location>
</feature>
<accession>A0A0M8N021</accession>
<dbReference type="GO" id="GO:0035091">
    <property type="term" value="F:phosphatidylinositol binding"/>
    <property type="evidence" value="ECO:0007669"/>
    <property type="project" value="TreeGrafter"/>
</dbReference>
<dbReference type="Proteomes" id="UP000053831">
    <property type="component" value="Unassembled WGS sequence"/>
</dbReference>
<evidence type="ECO:0000256" key="1">
    <source>
        <dbReference type="SAM" id="MobiDB-lite"/>
    </source>
</evidence>
<keyword evidence="4" id="KW-1185">Reference proteome</keyword>
<evidence type="ECO:0000313" key="3">
    <source>
        <dbReference type="EMBL" id="KOS16961.1"/>
    </source>
</evidence>
<feature type="region of interest" description="Disordered" evidence="1">
    <location>
        <begin position="32"/>
        <end position="116"/>
    </location>
</feature>
<organism evidence="3 4">
    <name type="scientific">Escovopsis weberi</name>
    <dbReference type="NCBI Taxonomy" id="150374"/>
    <lineage>
        <taxon>Eukaryota</taxon>
        <taxon>Fungi</taxon>
        <taxon>Dikarya</taxon>
        <taxon>Ascomycota</taxon>
        <taxon>Pezizomycotina</taxon>
        <taxon>Sordariomycetes</taxon>
        <taxon>Hypocreomycetidae</taxon>
        <taxon>Hypocreales</taxon>
        <taxon>Hypocreaceae</taxon>
        <taxon>Escovopsis</taxon>
    </lineage>
</organism>
<feature type="domain" description="PX-associated" evidence="2">
    <location>
        <begin position="6"/>
        <end position="176"/>
    </location>
</feature>
<evidence type="ECO:0000259" key="2">
    <source>
        <dbReference type="Pfam" id="PF12828"/>
    </source>
</evidence>